<dbReference type="PANTHER" id="PTHR37994:SF3">
    <property type="entry name" value="ER TRANSPORTER 6TM N-TERMINAL DOMAIN-CONTAINING PROTEIN"/>
    <property type="match status" value="1"/>
</dbReference>
<dbReference type="InterPro" id="IPR018823">
    <property type="entry name" value="ArAE_2_N"/>
</dbReference>
<evidence type="ECO:0000256" key="6">
    <source>
        <dbReference type="SAM" id="Phobius"/>
    </source>
</evidence>
<dbReference type="Pfam" id="PF10334">
    <property type="entry name" value="BRE4"/>
    <property type="match status" value="1"/>
</dbReference>
<dbReference type="GeneID" id="2872913"/>
<evidence type="ECO:0000256" key="1">
    <source>
        <dbReference type="ARBA" id="ARBA00004141"/>
    </source>
</evidence>
<keyword evidence="2 6" id="KW-0812">Transmembrane</keyword>
<evidence type="ECO:0000256" key="4">
    <source>
        <dbReference type="ARBA" id="ARBA00023136"/>
    </source>
</evidence>
<dbReference type="EMBL" id="BN001302">
    <property type="protein sequence ID" value="CBF76050.1"/>
    <property type="molecule type" value="Genomic_DNA"/>
</dbReference>
<reference evidence="11" key="2">
    <citation type="journal article" date="2009" name="Fungal Genet. Biol.">
        <title>The 2008 update of the Aspergillus nidulans genome annotation: a community effort.</title>
        <authorList>
            <person name="Wortman J.R."/>
            <person name="Gilsenan J.M."/>
            <person name="Joardar V."/>
            <person name="Deegan J."/>
            <person name="Clutterbuck J."/>
            <person name="Andersen M.R."/>
            <person name="Archer D."/>
            <person name="Bencina M."/>
            <person name="Braus G."/>
            <person name="Coutinho P."/>
            <person name="von Dohren H."/>
            <person name="Doonan J."/>
            <person name="Driessen A.J."/>
            <person name="Durek P."/>
            <person name="Espeso E."/>
            <person name="Fekete E."/>
            <person name="Flipphi M."/>
            <person name="Estrada C.G."/>
            <person name="Geysens S."/>
            <person name="Goldman G."/>
            <person name="de Groot P.W."/>
            <person name="Hansen K."/>
            <person name="Harris S.D."/>
            <person name="Heinekamp T."/>
            <person name="Helmstaedt K."/>
            <person name="Henrissat B."/>
            <person name="Hofmann G."/>
            <person name="Homan T."/>
            <person name="Horio T."/>
            <person name="Horiuchi H."/>
            <person name="James S."/>
            <person name="Jones M."/>
            <person name="Karaffa L."/>
            <person name="Karanyi Z."/>
            <person name="Kato M."/>
            <person name="Keller N."/>
            <person name="Kelly D.E."/>
            <person name="Kiel J.A."/>
            <person name="Kim J.M."/>
            <person name="van der Klei I.J."/>
            <person name="Klis F.M."/>
            <person name="Kovalchuk A."/>
            <person name="Krasevec N."/>
            <person name="Kubicek C.P."/>
            <person name="Liu B."/>
            <person name="Maccabe A."/>
            <person name="Meyer V."/>
            <person name="Mirabito P."/>
            <person name="Miskei M."/>
            <person name="Mos M."/>
            <person name="Mullins J."/>
            <person name="Nelson D.R."/>
            <person name="Nielsen J."/>
            <person name="Oakley B.R."/>
            <person name="Osmani S.A."/>
            <person name="Pakula T."/>
            <person name="Paszewski A."/>
            <person name="Paulsen I."/>
            <person name="Pilsyk S."/>
            <person name="Pocsi I."/>
            <person name="Punt P.J."/>
            <person name="Ram A.F."/>
            <person name="Ren Q."/>
            <person name="Robellet X."/>
            <person name="Robson G."/>
            <person name="Seiboth B."/>
            <person name="van Solingen P."/>
            <person name="Specht T."/>
            <person name="Sun J."/>
            <person name="Taheri-Talesh N."/>
            <person name="Takeshita N."/>
            <person name="Ussery D."/>
            <person name="vanKuyk P.A."/>
            <person name="Visser H."/>
            <person name="van de Vondervoort P.J."/>
            <person name="de Vries R.P."/>
            <person name="Walton J."/>
            <person name="Xiang X."/>
            <person name="Xiong Y."/>
            <person name="Zeng A.P."/>
            <person name="Brandt B.W."/>
            <person name="Cornell M.J."/>
            <person name="van den Hondel C.A."/>
            <person name="Visser J."/>
            <person name="Oliver S.G."/>
            <person name="Turner G."/>
        </authorList>
    </citation>
    <scope>GENOME REANNOTATION</scope>
    <source>
        <strain evidence="11">FGSC A4 / ATCC 38163 / CBS 112.46 / NRRL 194 / M139</strain>
    </source>
</reference>
<evidence type="ECO:0000313" key="11">
    <source>
        <dbReference type="Proteomes" id="UP000000560"/>
    </source>
</evidence>
<organism evidence="10 11">
    <name type="scientific">Emericella nidulans (strain FGSC A4 / ATCC 38163 / CBS 112.46 / NRRL 194 / M139)</name>
    <name type="common">Aspergillus nidulans</name>
    <dbReference type="NCBI Taxonomy" id="227321"/>
    <lineage>
        <taxon>Eukaryota</taxon>
        <taxon>Fungi</taxon>
        <taxon>Dikarya</taxon>
        <taxon>Ascomycota</taxon>
        <taxon>Pezizomycotina</taxon>
        <taxon>Eurotiomycetes</taxon>
        <taxon>Eurotiomycetidae</taxon>
        <taxon>Eurotiales</taxon>
        <taxon>Aspergillaceae</taxon>
        <taxon>Aspergillus</taxon>
        <taxon>Aspergillus subgen. Nidulantes</taxon>
    </lineage>
</organism>
<dbReference type="GO" id="GO:0016020">
    <property type="term" value="C:membrane"/>
    <property type="evidence" value="ECO:0007669"/>
    <property type="project" value="UniProtKB-SubCell"/>
</dbReference>
<dbReference type="InParanoid" id="Q5B7J1"/>
<dbReference type="Proteomes" id="UP000000560">
    <property type="component" value="Chromosome II"/>
</dbReference>
<dbReference type="KEGG" id="ani:ANIA_03489"/>
<evidence type="ECO:0000259" key="9">
    <source>
        <dbReference type="Pfam" id="PF13515"/>
    </source>
</evidence>
<feature type="transmembrane region" description="Helical" evidence="6">
    <location>
        <begin position="654"/>
        <end position="674"/>
    </location>
</feature>
<dbReference type="Pfam" id="PF13515">
    <property type="entry name" value="FUSC_2"/>
    <property type="match status" value="1"/>
</dbReference>
<feature type="transmembrane region" description="Helical" evidence="6">
    <location>
        <begin position="706"/>
        <end position="727"/>
    </location>
</feature>
<accession>C8V552</accession>
<feature type="compositionally biased region" description="Basic and acidic residues" evidence="5">
    <location>
        <begin position="337"/>
        <end position="362"/>
    </location>
</feature>
<keyword evidence="3 6" id="KW-1133">Transmembrane helix</keyword>
<proteinExistence type="predicted"/>
<evidence type="ECO:0008006" key="12">
    <source>
        <dbReference type="Google" id="ProtNLM"/>
    </source>
</evidence>
<dbReference type="InterPro" id="IPR049453">
    <property type="entry name" value="Memb_transporter_dom"/>
</dbReference>
<name>Q5B7J1_EMENI</name>
<dbReference type="RefSeq" id="XP_661093.1">
    <property type="nucleotide sequence ID" value="XM_656001.1"/>
</dbReference>
<dbReference type="STRING" id="227321.Q5B7J1"/>
<comment type="subcellular location">
    <subcellularLocation>
        <location evidence="1">Membrane</location>
        <topology evidence="1">Multi-pass membrane protein</topology>
    </subcellularLocation>
</comment>
<sequence>MADRALDGKAGSGRKRRLPAFLDHFSARELKIFFRCWVAVWVASLLIFIDPVATDFGQATFFACMVLFFLPPAGVLFVYILGALSLFVGICLAWAWGVIAMKAALAARPGAETQARVGALQQAAAAEAQETGASASSIAQRLVYNGWMLDARVTVIFYCMLCLFIYFMARLRAANPKATLTSIFGIIIIDMFLCYGPILTSFNGTLPLPLVKPSATAVGLGAVCSIIFFPRSTSDIILEDMQGLLELLKSSLQLSYSALGRSSDQLGPQQLQKWRMKIIAHYRTLEPSFGFLPLDFHIGSWGAEVVTTFREPVRHLVAAILTLSEFHKETVEKRIQTQELELKDPSIHQHEDGTDEKKDRKVGAHHRSQLAELIQGLQYTQHHSIPEDVASEFISLSSNAMEACLDGLSVIGECLQFVDRQRWYHKAPSAAHEELQERTKTVLERLLQTRAAFLADMTESLVRAYGPILDKPDHHNHANQADQLAGIIICMNFQEHMANTMDKTGALLSSMSSALPKASRTRFYVPTSLKYAGRWLVGKKDKAPVMAPTNDDSPAQDPAGDATQTAQEKLRVRRGYRPRTRHPLGKAILGTYHWLTCDEGLFALRMVVVTIAVSIAAVLPNTAGFFYRERGLWALIMSQTGLLVYMADFTFAVLTRLIGTVAGGVLGLLAWYIGSGHGPGNPYGLSAALAVLLAIFLWVRLYLPPVFLQGGIMSAATFLLVVAYSYVDTHNPAYGNPGVGYQVFWRRLLLVLIGVAAAIIVQILPRPPSAARHVCSSLSRSLRTLSDHYALLLSCWGRVGDEGRAITEPIWLELTESLVLLEGPIFNLRFEFSSSRFDSESLGQVKQICHTINGLLARLLVASASLPQAYKDRLSNHMGMLDHRRIGEIMAVLGVAEQSLRTGDAPPEILPTPLVRRALEHWQTQTLLDEYAVLDAEMIRDENYRSYCVALAAYISFLGKIDELVLVVKGVLGEAHLV</sequence>
<feature type="domain" description="DUF2421" evidence="7">
    <location>
        <begin position="765"/>
        <end position="976"/>
    </location>
</feature>
<feature type="transmembrane region" description="Helical" evidence="6">
    <location>
        <begin position="631"/>
        <end position="647"/>
    </location>
</feature>
<evidence type="ECO:0000313" key="10">
    <source>
        <dbReference type="EMBL" id="CBF76050.1"/>
    </source>
</evidence>
<dbReference type="eggNOG" id="KOG4711">
    <property type="taxonomic scope" value="Eukaryota"/>
</dbReference>
<feature type="transmembrane region" description="Helical" evidence="6">
    <location>
        <begin position="151"/>
        <end position="168"/>
    </location>
</feature>
<feature type="transmembrane region" description="Helical" evidence="6">
    <location>
        <begin position="602"/>
        <end position="619"/>
    </location>
</feature>
<reference evidence="11" key="1">
    <citation type="journal article" date="2005" name="Nature">
        <title>Sequencing of Aspergillus nidulans and comparative analysis with A. fumigatus and A. oryzae.</title>
        <authorList>
            <person name="Galagan J.E."/>
            <person name="Calvo S.E."/>
            <person name="Cuomo C."/>
            <person name="Ma L.J."/>
            <person name="Wortman J.R."/>
            <person name="Batzoglou S."/>
            <person name="Lee S.I."/>
            <person name="Basturkmen M."/>
            <person name="Spevak C.C."/>
            <person name="Clutterbuck J."/>
            <person name="Kapitonov V."/>
            <person name="Jurka J."/>
            <person name="Scazzocchio C."/>
            <person name="Farman M."/>
            <person name="Butler J."/>
            <person name="Purcell S."/>
            <person name="Harris S."/>
            <person name="Braus G.H."/>
            <person name="Draht O."/>
            <person name="Busch S."/>
            <person name="D'Enfert C."/>
            <person name="Bouchier C."/>
            <person name="Goldman G.H."/>
            <person name="Bell-Pedersen D."/>
            <person name="Griffiths-Jones S."/>
            <person name="Doonan J.H."/>
            <person name="Yu J."/>
            <person name="Vienken K."/>
            <person name="Pain A."/>
            <person name="Freitag M."/>
            <person name="Selker E.U."/>
            <person name="Archer D.B."/>
            <person name="Penalva M.A."/>
            <person name="Oakley B.R."/>
            <person name="Momany M."/>
            <person name="Tanaka T."/>
            <person name="Kumagai T."/>
            <person name="Asai K."/>
            <person name="Machida M."/>
            <person name="Nierman W.C."/>
            <person name="Denning D.W."/>
            <person name="Caddick M."/>
            <person name="Hynes M."/>
            <person name="Paoletti M."/>
            <person name="Fischer R."/>
            <person name="Miller B."/>
            <person name="Dyer P."/>
            <person name="Sachs M.S."/>
            <person name="Osmani S.A."/>
            <person name="Birren B.W."/>
        </authorList>
    </citation>
    <scope>NUCLEOTIDE SEQUENCE [LARGE SCALE GENOMIC DNA]</scope>
    <source>
        <strain evidence="11">FGSC A4 / ATCC 38163 / CBS 112.46 / NRRL 194 / M139</strain>
    </source>
</reference>
<evidence type="ECO:0000256" key="2">
    <source>
        <dbReference type="ARBA" id="ARBA00022692"/>
    </source>
</evidence>
<feature type="transmembrane region" description="Helical" evidence="6">
    <location>
        <begin position="86"/>
        <end position="107"/>
    </location>
</feature>
<evidence type="ECO:0000256" key="5">
    <source>
        <dbReference type="SAM" id="MobiDB-lite"/>
    </source>
</evidence>
<feature type="domain" description="Integral membrane bound transporter" evidence="9">
    <location>
        <begin position="616"/>
        <end position="761"/>
    </location>
</feature>
<accession>Q5B7J1</accession>
<gene>
    <name evidence="10" type="ORF">ANIA_03489</name>
</gene>
<feature type="transmembrane region" description="Helical" evidence="6">
    <location>
        <begin position="59"/>
        <end position="79"/>
    </location>
</feature>
<dbReference type="PANTHER" id="PTHR37994">
    <property type="entry name" value="ARAE_2_N DOMAIN-CONTAINING PROTEIN-RELATED"/>
    <property type="match status" value="1"/>
</dbReference>
<feature type="region of interest" description="Disordered" evidence="5">
    <location>
        <begin position="543"/>
        <end position="562"/>
    </location>
</feature>
<dbReference type="OrthoDB" id="2274698at2759"/>
<feature type="transmembrane region" description="Helical" evidence="6">
    <location>
        <begin position="32"/>
        <end position="53"/>
    </location>
</feature>
<feature type="domain" description="Putative ER transporter 6TM N-terminal" evidence="8">
    <location>
        <begin position="17"/>
        <end position="464"/>
    </location>
</feature>
<keyword evidence="11" id="KW-1185">Reference proteome</keyword>
<evidence type="ECO:0000259" key="7">
    <source>
        <dbReference type="Pfam" id="PF10334"/>
    </source>
</evidence>
<feature type="transmembrane region" description="Helical" evidence="6">
    <location>
        <begin position="680"/>
        <end position="699"/>
    </location>
</feature>
<protein>
    <recommendedName>
        <fullName evidence="12">ER transporter 6TM N-terminal domain-containing protein</fullName>
    </recommendedName>
</protein>
<dbReference type="AlphaFoldDB" id="Q5B7J1"/>
<evidence type="ECO:0000259" key="8">
    <source>
        <dbReference type="Pfam" id="PF10337"/>
    </source>
</evidence>
<dbReference type="HOGENOM" id="CLU_003918_1_0_1"/>
<feature type="transmembrane region" description="Helical" evidence="6">
    <location>
        <begin position="747"/>
        <end position="764"/>
    </location>
</feature>
<dbReference type="Pfam" id="PF10337">
    <property type="entry name" value="ArAE_2_N"/>
    <property type="match status" value="1"/>
</dbReference>
<feature type="region of interest" description="Disordered" evidence="5">
    <location>
        <begin position="337"/>
        <end position="365"/>
    </location>
</feature>
<feature type="transmembrane region" description="Helical" evidence="6">
    <location>
        <begin position="180"/>
        <end position="198"/>
    </location>
</feature>
<evidence type="ECO:0000256" key="3">
    <source>
        <dbReference type="ARBA" id="ARBA00022989"/>
    </source>
</evidence>
<keyword evidence="4 6" id="KW-0472">Membrane</keyword>
<dbReference type="InterPro" id="IPR018820">
    <property type="entry name" value="BRE4-related_DUF2421"/>
</dbReference>
<dbReference type="OMA" id="DTHIPSY"/>